<dbReference type="Pfam" id="PF00023">
    <property type="entry name" value="Ank"/>
    <property type="match status" value="1"/>
</dbReference>
<dbReference type="GO" id="GO:0005525">
    <property type="term" value="F:GTP binding"/>
    <property type="evidence" value="ECO:0007669"/>
    <property type="project" value="UniProtKB-KW"/>
</dbReference>
<feature type="region of interest" description="Disordered" evidence="11">
    <location>
        <begin position="97"/>
        <end position="117"/>
    </location>
</feature>
<keyword evidence="7 9" id="KW-0040">ANK repeat</keyword>
<dbReference type="Gene3D" id="1.10.220.150">
    <property type="entry name" value="Arf GTPase activating protein"/>
    <property type="match status" value="1"/>
</dbReference>
<evidence type="ECO:0000256" key="5">
    <source>
        <dbReference type="ARBA" id="ARBA00022771"/>
    </source>
</evidence>
<comment type="caution">
    <text evidence="14">The sequence shown here is derived from an EMBL/GenBank/DDBJ whole genome shotgun (WGS) entry which is preliminary data.</text>
</comment>
<evidence type="ECO:0000256" key="8">
    <source>
        <dbReference type="ARBA" id="ARBA00023134"/>
    </source>
</evidence>
<dbReference type="AlphaFoldDB" id="A0AAW2HN37"/>
<dbReference type="GO" id="GO:0003924">
    <property type="term" value="F:GTPase activity"/>
    <property type="evidence" value="ECO:0007669"/>
    <property type="project" value="InterPro"/>
</dbReference>
<evidence type="ECO:0000259" key="13">
    <source>
        <dbReference type="PROSITE" id="PS50115"/>
    </source>
</evidence>
<dbReference type="CDD" id="cd08836">
    <property type="entry name" value="ArfGap_AGAP"/>
    <property type="match status" value="1"/>
</dbReference>
<sequence>MIEGKHNSKLFVVTKWLLPGPERACKLAPPEGGFNYLIGKTPEEQYEKPYLTPIKPQNGTKAAKVLGDEVKEEAFQFREPQKVKAPRDEAKFNEFKTPESCKKGGKGKAPPDGKKAPESFLRSLKRRSLRVTRSKSWVTNEKRKSDSFVNSQEWTLSRGVPDLRLGIVGSLSSGKSALVHRYLTGSYMQEESPEGGRFKKEILVDGQSYLLLIRDEGSPPELQFTSWVDAVIFVFSLENEASFNAIYNYYTKMAHYRSSTEIPLILVGTQDAISENNPRVIDDLRARKLATDLKRCSYYETCATYGLNVERVFQDACQKIVQQRLSNQMAAQSTLTPTNSRPSTPNSHFNTTVPNVSLRHYPQPSPTNGVNTSSSSGGSPSATNMHNSASPSHFSHKDINRQLHTLSASSHQLHRHPDMINKVDVSLRSEDKRVGSYATLGPSQTHIVVENNNVKLGQGQNLDNLAPPGKDKDLPTPSSTPTTSRKSRRRSNLFTSSKKGDDKLKNGELGSGRTIPLKQGLLYKRSTKSLNKDWKKKYVTLCDDGRLIYYPNLQDYMENIHGKEIPLQYVTVKVPGQKPRGSRSIVPNSNGLSEGLSNLSISGYLGKDKRMNDKALMSTFDMNKDSGLLATPVPTDESLTTNSLGFTNGSDMRIETPNVKKRHRRVKSSGVKNAECEDPDGYEFFIISLDNKQWHFEANNSEERDDWVSEIEQQILYSLQGNEINKSRSRFTIADSTSLAAIRTKVPGNTHCVDCDALNPGWASINLGVLMCIECSGIHRNLGSHITRIRSLDLDEWPPGPLSVMLVVGNSLANGNWEWQTNGQVKPNPTSSREEKERWIRAKYESKEFLADLSSTPPIGQQLIDAVWRSDIKAITLILAHATPDEVNCTVSTRDLRTPLHLASAMASLPIAQLLIYNGANPKALDHEGKNCLYYASMSPTGDVTSLLNLLTDAGAVTETGPGRRGSGGRRDLPSFNKLPSSII</sequence>
<evidence type="ECO:0008006" key="15">
    <source>
        <dbReference type="Google" id="ProtNLM"/>
    </source>
</evidence>
<dbReference type="FunFam" id="3.40.50.300:FF:000178">
    <property type="entry name" value="Arf-GAP with GTPase, ANK repeat and PH domain-containing protein 1"/>
    <property type="match status" value="1"/>
</dbReference>
<dbReference type="InterPro" id="IPR036770">
    <property type="entry name" value="Ankyrin_rpt-contain_sf"/>
</dbReference>
<feature type="compositionally biased region" description="Polar residues" evidence="11">
    <location>
        <begin position="331"/>
        <end position="355"/>
    </location>
</feature>
<dbReference type="PROSITE" id="PS50115">
    <property type="entry name" value="ARFGAP"/>
    <property type="match status" value="1"/>
</dbReference>
<dbReference type="InterPro" id="IPR037278">
    <property type="entry name" value="ARFGAP/RecO"/>
</dbReference>
<dbReference type="SUPFAM" id="SSF48403">
    <property type="entry name" value="Ankyrin repeat"/>
    <property type="match status" value="1"/>
</dbReference>
<dbReference type="PRINTS" id="PR00405">
    <property type="entry name" value="REVINTRACTNG"/>
</dbReference>
<evidence type="ECO:0000256" key="6">
    <source>
        <dbReference type="ARBA" id="ARBA00022833"/>
    </source>
</evidence>
<dbReference type="GO" id="GO:0008270">
    <property type="term" value="F:zinc ion binding"/>
    <property type="evidence" value="ECO:0007669"/>
    <property type="project" value="UniProtKB-KW"/>
</dbReference>
<dbReference type="PANTHER" id="PTHR45819">
    <property type="entry name" value="CENTAURIN-GAMMA-1A"/>
    <property type="match status" value="1"/>
</dbReference>
<dbReference type="PROSITE" id="PS51419">
    <property type="entry name" value="RAB"/>
    <property type="match status" value="1"/>
</dbReference>
<feature type="domain" description="PH" evidence="12">
    <location>
        <begin position="515"/>
        <end position="716"/>
    </location>
</feature>
<dbReference type="Gene3D" id="3.40.50.300">
    <property type="entry name" value="P-loop containing nucleotide triphosphate hydrolases"/>
    <property type="match status" value="1"/>
</dbReference>
<dbReference type="Gene3D" id="2.30.29.30">
    <property type="entry name" value="Pleckstrin-homology domain (PH domain)/Phosphotyrosine-binding domain (PTB)"/>
    <property type="match status" value="1"/>
</dbReference>
<name>A0AAW2HN37_9NEOP</name>
<dbReference type="EMBL" id="JARGDH010000004">
    <property type="protein sequence ID" value="KAL0270842.1"/>
    <property type="molecule type" value="Genomic_DNA"/>
</dbReference>
<dbReference type="SMART" id="SM00174">
    <property type="entry name" value="RHO"/>
    <property type="match status" value="1"/>
</dbReference>
<feature type="region of interest" description="Disordered" evidence="11">
    <location>
        <begin position="331"/>
        <end position="395"/>
    </location>
</feature>
<feature type="repeat" description="ANK" evidence="9">
    <location>
        <begin position="895"/>
        <end position="927"/>
    </location>
</feature>
<reference evidence="14" key="1">
    <citation type="journal article" date="2024" name="Gigascience">
        <title>Chromosome-level genome of the poultry shaft louse Menopon gallinae provides insight into the host-switching and adaptive evolution of parasitic lice.</title>
        <authorList>
            <person name="Xu Y."/>
            <person name="Ma L."/>
            <person name="Liu S."/>
            <person name="Liang Y."/>
            <person name="Liu Q."/>
            <person name="He Z."/>
            <person name="Tian L."/>
            <person name="Duan Y."/>
            <person name="Cai W."/>
            <person name="Li H."/>
            <person name="Song F."/>
        </authorList>
    </citation>
    <scope>NUCLEOTIDE SEQUENCE</scope>
    <source>
        <strain evidence="14">Cailab_2023a</strain>
    </source>
</reference>
<feature type="domain" description="Arf-GAP" evidence="13">
    <location>
        <begin position="736"/>
        <end position="857"/>
    </location>
</feature>
<dbReference type="InterPro" id="IPR001849">
    <property type="entry name" value="PH_domain"/>
</dbReference>
<dbReference type="PROSITE" id="PS50088">
    <property type="entry name" value="ANK_REPEAT"/>
    <property type="match status" value="1"/>
</dbReference>
<proteinExistence type="inferred from homology"/>
<protein>
    <recommendedName>
        <fullName evidence="15">Centaurin-gamma-1A</fullName>
    </recommendedName>
</protein>
<dbReference type="PANTHER" id="PTHR45819:SF5">
    <property type="entry name" value="CENTAURIN-GAMMA-1A"/>
    <property type="match status" value="1"/>
</dbReference>
<dbReference type="SUPFAM" id="SSF50729">
    <property type="entry name" value="PH domain-like"/>
    <property type="match status" value="1"/>
</dbReference>
<keyword evidence="4" id="KW-0547">Nucleotide-binding</keyword>
<evidence type="ECO:0000256" key="11">
    <source>
        <dbReference type="SAM" id="MobiDB-lite"/>
    </source>
</evidence>
<dbReference type="SUPFAM" id="SSF57863">
    <property type="entry name" value="ArfGap/RecO-like zinc finger"/>
    <property type="match status" value="1"/>
</dbReference>
<dbReference type="InterPro" id="IPR038508">
    <property type="entry name" value="ArfGAP_dom_sf"/>
</dbReference>
<dbReference type="InterPro" id="IPR051282">
    <property type="entry name" value="Arf-GAP_GTPase_ANK_PH"/>
</dbReference>
<dbReference type="InterPro" id="IPR002110">
    <property type="entry name" value="Ankyrin_rpt"/>
</dbReference>
<feature type="compositionally biased region" description="Low complexity" evidence="11">
    <location>
        <begin position="366"/>
        <end position="384"/>
    </location>
</feature>
<dbReference type="SMART" id="SM00173">
    <property type="entry name" value="RAS"/>
    <property type="match status" value="1"/>
</dbReference>
<keyword evidence="6" id="KW-0862">Zinc</keyword>
<dbReference type="SMART" id="SM00105">
    <property type="entry name" value="ArfGap"/>
    <property type="match status" value="1"/>
</dbReference>
<dbReference type="InterPro" id="IPR027417">
    <property type="entry name" value="P-loop_NTPase"/>
</dbReference>
<dbReference type="Pfam" id="PF00071">
    <property type="entry name" value="Ras"/>
    <property type="match status" value="1"/>
</dbReference>
<dbReference type="SUPFAM" id="SSF52540">
    <property type="entry name" value="P-loop containing nucleoside triphosphate hydrolases"/>
    <property type="match status" value="1"/>
</dbReference>
<keyword evidence="3" id="KW-0479">Metal-binding</keyword>
<dbReference type="FunFam" id="1.10.220.150:FF:000001">
    <property type="entry name" value="Arf-GAP with GTPase, ANK repeat and PH domain-containing protein 1"/>
    <property type="match status" value="1"/>
</dbReference>
<dbReference type="InterPro" id="IPR001806">
    <property type="entry name" value="Small_GTPase"/>
</dbReference>
<dbReference type="InterPro" id="IPR011993">
    <property type="entry name" value="PH-like_dom_sf"/>
</dbReference>
<dbReference type="InterPro" id="IPR001164">
    <property type="entry name" value="ArfGAP_dom"/>
</dbReference>
<dbReference type="PROSITE" id="PS50297">
    <property type="entry name" value="ANK_REP_REGION"/>
    <property type="match status" value="1"/>
</dbReference>
<comment type="similarity">
    <text evidence="1">Belongs to the centaurin gamma-like family.</text>
</comment>
<keyword evidence="2" id="KW-0343">GTPase activation</keyword>
<dbReference type="SMART" id="SM00233">
    <property type="entry name" value="PH"/>
    <property type="match status" value="1"/>
</dbReference>
<dbReference type="SMART" id="SM00248">
    <property type="entry name" value="ANK"/>
    <property type="match status" value="2"/>
</dbReference>
<dbReference type="GO" id="GO:0005096">
    <property type="term" value="F:GTPase activator activity"/>
    <property type="evidence" value="ECO:0007669"/>
    <property type="project" value="UniProtKB-KW"/>
</dbReference>
<evidence type="ECO:0000256" key="3">
    <source>
        <dbReference type="ARBA" id="ARBA00022723"/>
    </source>
</evidence>
<dbReference type="CDD" id="cd01250">
    <property type="entry name" value="PH_AGAP"/>
    <property type="match status" value="1"/>
</dbReference>
<dbReference type="Pfam" id="PF01412">
    <property type="entry name" value="ArfGap"/>
    <property type="match status" value="1"/>
</dbReference>
<dbReference type="EMBL" id="JARGDH010000004">
    <property type="protein sequence ID" value="KAL0270843.1"/>
    <property type="molecule type" value="Genomic_DNA"/>
</dbReference>
<evidence type="ECO:0000256" key="7">
    <source>
        <dbReference type="ARBA" id="ARBA00023043"/>
    </source>
</evidence>
<dbReference type="PROSITE" id="PS51421">
    <property type="entry name" value="RAS"/>
    <property type="match status" value="1"/>
</dbReference>
<dbReference type="Gene3D" id="1.25.40.20">
    <property type="entry name" value="Ankyrin repeat-containing domain"/>
    <property type="match status" value="1"/>
</dbReference>
<dbReference type="SMART" id="SM00175">
    <property type="entry name" value="RAB"/>
    <property type="match status" value="1"/>
</dbReference>
<feature type="compositionally biased region" description="Low complexity" evidence="11">
    <location>
        <begin position="475"/>
        <end position="484"/>
    </location>
</feature>
<evidence type="ECO:0000256" key="9">
    <source>
        <dbReference type="PROSITE-ProRule" id="PRU00023"/>
    </source>
</evidence>
<evidence type="ECO:0000259" key="12">
    <source>
        <dbReference type="PROSITE" id="PS50003"/>
    </source>
</evidence>
<gene>
    <name evidence="14" type="ORF">PYX00_008122</name>
</gene>
<organism evidence="14">
    <name type="scientific">Menopon gallinae</name>
    <name type="common">poultry shaft louse</name>
    <dbReference type="NCBI Taxonomy" id="328185"/>
    <lineage>
        <taxon>Eukaryota</taxon>
        <taxon>Metazoa</taxon>
        <taxon>Ecdysozoa</taxon>
        <taxon>Arthropoda</taxon>
        <taxon>Hexapoda</taxon>
        <taxon>Insecta</taxon>
        <taxon>Pterygota</taxon>
        <taxon>Neoptera</taxon>
        <taxon>Paraneoptera</taxon>
        <taxon>Psocodea</taxon>
        <taxon>Troctomorpha</taxon>
        <taxon>Phthiraptera</taxon>
        <taxon>Amblycera</taxon>
        <taxon>Menoponidae</taxon>
        <taxon>Menopon</taxon>
    </lineage>
</organism>
<dbReference type="CDD" id="cd04103">
    <property type="entry name" value="Centaurin_gamma"/>
    <property type="match status" value="1"/>
</dbReference>
<dbReference type="PROSITE" id="PS50003">
    <property type="entry name" value="PH_DOMAIN"/>
    <property type="match status" value="1"/>
</dbReference>
<keyword evidence="8" id="KW-0342">GTP-binding</keyword>
<feature type="region of interest" description="Disordered" evidence="11">
    <location>
        <begin position="958"/>
        <end position="984"/>
    </location>
</feature>
<keyword evidence="5 10" id="KW-0863">Zinc-finger</keyword>
<dbReference type="FunFam" id="2.30.29.30:FF:000109">
    <property type="entry name" value="Arf-GAP with GTPase, ANK repeat and PH domain-containing protein 1"/>
    <property type="match status" value="1"/>
</dbReference>
<feature type="region of interest" description="Disordered" evidence="11">
    <location>
        <begin position="458"/>
        <end position="511"/>
    </location>
</feature>
<evidence type="ECO:0000256" key="2">
    <source>
        <dbReference type="ARBA" id="ARBA00022468"/>
    </source>
</evidence>
<evidence type="ECO:0000313" key="14">
    <source>
        <dbReference type="EMBL" id="KAL0270843.1"/>
    </source>
</evidence>
<evidence type="ECO:0000256" key="4">
    <source>
        <dbReference type="ARBA" id="ARBA00022741"/>
    </source>
</evidence>
<evidence type="ECO:0000256" key="1">
    <source>
        <dbReference type="ARBA" id="ARBA00005430"/>
    </source>
</evidence>
<evidence type="ECO:0000256" key="10">
    <source>
        <dbReference type="PROSITE-ProRule" id="PRU00288"/>
    </source>
</evidence>
<accession>A0AAW2HN37</accession>